<dbReference type="EMBL" id="LWCA01000288">
    <property type="protein sequence ID" value="OAF69393.1"/>
    <property type="molecule type" value="Genomic_DNA"/>
</dbReference>
<keyword evidence="4" id="KW-1185">Reference proteome</keyword>
<dbReference type="SUPFAM" id="SSF63411">
    <property type="entry name" value="LuxS/MPP-like metallohydrolase"/>
    <property type="match status" value="1"/>
</dbReference>
<dbReference type="InterPro" id="IPR011765">
    <property type="entry name" value="Pept_M16_N"/>
</dbReference>
<dbReference type="PANTHER" id="PTHR43016:SF16">
    <property type="entry name" value="METALLOPROTEASE, PUTATIVE (AFU_ORTHOLOGUE AFUA_4G07610)-RELATED"/>
    <property type="match status" value="1"/>
</dbReference>
<protein>
    <recommendedName>
        <fullName evidence="5">Peptidase M16 N-terminal domain-containing protein</fullName>
    </recommendedName>
</protein>
<proteinExistence type="predicted"/>
<organism evidence="3 4">
    <name type="scientific">Intoshia linei</name>
    <dbReference type="NCBI Taxonomy" id="1819745"/>
    <lineage>
        <taxon>Eukaryota</taxon>
        <taxon>Metazoa</taxon>
        <taxon>Spiralia</taxon>
        <taxon>Lophotrochozoa</taxon>
        <taxon>Mesozoa</taxon>
        <taxon>Orthonectida</taxon>
        <taxon>Rhopaluridae</taxon>
        <taxon>Intoshia</taxon>
    </lineage>
</organism>
<reference evidence="3 4" key="1">
    <citation type="submission" date="2016-04" db="EMBL/GenBank/DDBJ databases">
        <title>The genome of Intoshia linei affirms orthonectids as highly simplified spiralians.</title>
        <authorList>
            <person name="Mikhailov K.V."/>
            <person name="Slusarev G.S."/>
            <person name="Nikitin M.A."/>
            <person name="Logacheva M.D."/>
            <person name="Penin A."/>
            <person name="Aleoshin V."/>
            <person name="Panchin Y.V."/>
        </authorList>
    </citation>
    <scope>NUCLEOTIDE SEQUENCE [LARGE SCALE GENOMIC DNA]</scope>
    <source>
        <strain evidence="3">Intl2013</strain>
        <tissue evidence="3">Whole animal</tissue>
    </source>
</reference>
<feature type="domain" description="Peptidase M16 C-terminal" evidence="2">
    <location>
        <begin position="193"/>
        <end position="291"/>
    </location>
</feature>
<dbReference type="Proteomes" id="UP000078046">
    <property type="component" value="Unassembled WGS sequence"/>
</dbReference>
<gene>
    <name evidence="3" type="ORF">A3Q56_02843</name>
</gene>
<dbReference type="Gene3D" id="3.30.830.10">
    <property type="entry name" value="Metalloenzyme, LuxS/M16 peptidase-like"/>
    <property type="match status" value="1"/>
</dbReference>
<accession>A0A177B6W7</accession>
<evidence type="ECO:0008006" key="5">
    <source>
        <dbReference type="Google" id="ProtNLM"/>
    </source>
</evidence>
<sequence>MDFIEIYKKKLETHIDIKGFESKSTGLKVHVADVDSAMYNAYFCLATEAHSDDGLPHTLEHLIFLGSSKYPYKGSLDIVSNRNFARGTNAWTDVDHTCYTIEVASFQGFINIMDIYLDHILNASITKEGFITEVHHITNDGDDGGVVYCEMQQTENTSECLTEEEMLRTLYDEKCGYRYNTGGKMVNLRHTTTHEKIVDYHKKFYHPQNLSIIVTGKINSAEIEKMLNSLEDCFKTGILSKKMENYTKPWSTLPNQMTSHISHINFPSDTETHGNIRIAWRVCPESDLDYQVRRLTSSYYCVSFDEVNTKKMNFVVAKSFKILKDIVNGIIKIDVNHLKNLILRKYANELAAVNFTFFYINQCIALLSSRHLP</sequence>
<dbReference type="FunFam" id="3.30.830.10:FF:000015">
    <property type="entry name" value="Putative zinc metalloprotease"/>
    <property type="match status" value="1"/>
</dbReference>
<dbReference type="InterPro" id="IPR011249">
    <property type="entry name" value="Metalloenz_LuxS/M16"/>
</dbReference>
<feature type="domain" description="Peptidase M16 N-terminal" evidence="1">
    <location>
        <begin position="48"/>
        <end position="134"/>
    </location>
</feature>
<dbReference type="AlphaFoldDB" id="A0A177B6W7"/>
<dbReference type="Pfam" id="PF00675">
    <property type="entry name" value="Peptidase_M16"/>
    <property type="match status" value="1"/>
</dbReference>
<dbReference type="OrthoDB" id="4953at2759"/>
<evidence type="ECO:0000259" key="1">
    <source>
        <dbReference type="Pfam" id="PF00675"/>
    </source>
</evidence>
<dbReference type="Pfam" id="PF05193">
    <property type="entry name" value="Peptidase_M16_C"/>
    <property type="match status" value="1"/>
</dbReference>
<comment type="caution">
    <text evidence="3">The sequence shown here is derived from an EMBL/GenBank/DDBJ whole genome shotgun (WGS) entry which is preliminary data.</text>
</comment>
<evidence type="ECO:0000259" key="2">
    <source>
        <dbReference type="Pfam" id="PF05193"/>
    </source>
</evidence>
<dbReference type="PANTHER" id="PTHR43016">
    <property type="entry name" value="PRESEQUENCE PROTEASE"/>
    <property type="match status" value="1"/>
</dbReference>
<name>A0A177B6W7_9BILA</name>
<dbReference type="GO" id="GO:0046872">
    <property type="term" value="F:metal ion binding"/>
    <property type="evidence" value="ECO:0007669"/>
    <property type="project" value="InterPro"/>
</dbReference>
<evidence type="ECO:0000313" key="4">
    <source>
        <dbReference type="Proteomes" id="UP000078046"/>
    </source>
</evidence>
<dbReference type="InterPro" id="IPR007863">
    <property type="entry name" value="Peptidase_M16_C"/>
</dbReference>
<evidence type="ECO:0000313" key="3">
    <source>
        <dbReference type="EMBL" id="OAF69393.1"/>
    </source>
</evidence>